<dbReference type="CDD" id="cd08878">
    <property type="entry name" value="RHO_alpha_C_DMO-like"/>
    <property type="match status" value="1"/>
</dbReference>
<dbReference type="GO" id="GO:0046872">
    <property type="term" value="F:metal ion binding"/>
    <property type="evidence" value="ECO:0007669"/>
    <property type="project" value="UniProtKB-KW"/>
</dbReference>
<dbReference type="Gene3D" id="3.90.380.10">
    <property type="entry name" value="Naphthalene 1,2-dioxygenase Alpha Subunit, Chain A, domain 1"/>
    <property type="match status" value="1"/>
</dbReference>
<dbReference type="Pfam" id="PF19112">
    <property type="entry name" value="VanA_C"/>
    <property type="match status" value="1"/>
</dbReference>
<dbReference type="PANTHER" id="PTHR21266:SF60">
    <property type="entry name" value="3-KETOSTEROID-9-ALPHA-MONOOXYGENASE, OXYGENASE COMPONENT"/>
    <property type="match status" value="1"/>
</dbReference>
<dbReference type="SUPFAM" id="SSF55961">
    <property type="entry name" value="Bet v1-like"/>
    <property type="match status" value="1"/>
</dbReference>
<dbReference type="PANTHER" id="PTHR21266">
    <property type="entry name" value="IRON-SULFUR DOMAIN CONTAINING PROTEIN"/>
    <property type="match status" value="1"/>
</dbReference>
<name>G6EGL7_9SPHN</name>
<evidence type="ECO:0000256" key="1">
    <source>
        <dbReference type="ARBA" id="ARBA00022714"/>
    </source>
</evidence>
<keyword evidence="5" id="KW-0411">Iron-sulfur</keyword>
<evidence type="ECO:0000259" key="6">
    <source>
        <dbReference type="PROSITE" id="PS51296"/>
    </source>
</evidence>
<dbReference type="PATRIC" id="fig|1088721.3.peg.3400"/>
<feature type="domain" description="Rieske" evidence="6">
    <location>
        <begin position="1"/>
        <end position="68"/>
    </location>
</feature>
<dbReference type="SUPFAM" id="SSF50022">
    <property type="entry name" value="ISP domain"/>
    <property type="match status" value="1"/>
</dbReference>
<evidence type="ECO:0000313" key="7">
    <source>
        <dbReference type="EMBL" id="EHJ59564.1"/>
    </source>
</evidence>
<evidence type="ECO:0000256" key="3">
    <source>
        <dbReference type="ARBA" id="ARBA00023002"/>
    </source>
</evidence>
<comment type="caution">
    <text evidence="7">The sequence shown here is derived from an EMBL/GenBank/DDBJ whole genome shotgun (WGS) entry which is preliminary data.</text>
</comment>
<dbReference type="AlphaFoldDB" id="G6EGL7"/>
<evidence type="ECO:0000313" key="8">
    <source>
        <dbReference type="Proteomes" id="UP000004030"/>
    </source>
</evidence>
<evidence type="ECO:0000256" key="5">
    <source>
        <dbReference type="ARBA" id="ARBA00023014"/>
    </source>
</evidence>
<accession>G6EGL7</accession>
<dbReference type="InterPro" id="IPR017941">
    <property type="entry name" value="Rieske_2Fe-2S"/>
</dbReference>
<dbReference type="Pfam" id="PF00355">
    <property type="entry name" value="Rieske"/>
    <property type="match status" value="1"/>
</dbReference>
<dbReference type="PROSITE" id="PS51296">
    <property type="entry name" value="RIESKE"/>
    <property type="match status" value="1"/>
</dbReference>
<dbReference type="Proteomes" id="UP000004030">
    <property type="component" value="Unassembled WGS sequence"/>
</dbReference>
<keyword evidence="3" id="KW-0560">Oxidoreductase</keyword>
<dbReference type="InterPro" id="IPR044043">
    <property type="entry name" value="VanA_C_cat"/>
</dbReference>
<proteinExistence type="predicted"/>
<dbReference type="EMBL" id="AGFM01000055">
    <property type="protein sequence ID" value="EHJ59564.1"/>
    <property type="molecule type" value="Genomic_DNA"/>
</dbReference>
<keyword evidence="2" id="KW-0479">Metal-binding</keyword>
<keyword evidence="1" id="KW-0001">2Fe-2S</keyword>
<protein>
    <recommendedName>
        <fullName evidence="6">Rieske domain-containing protein</fullName>
    </recommendedName>
</protein>
<dbReference type="GO" id="GO:0051537">
    <property type="term" value="F:2 iron, 2 sulfur cluster binding"/>
    <property type="evidence" value="ECO:0007669"/>
    <property type="project" value="UniProtKB-KW"/>
</dbReference>
<evidence type="ECO:0000256" key="4">
    <source>
        <dbReference type="ARBA" id="ARBA00023004"/>
    </source>
</evidence>
<dbReference type="GO" id="GO:0016491">
    <property type="term" value="F:oxidoreductase activity"/>
    <property type="evidence" value="ECO:0007669"/>
    <property type="project" value="UniProtKB-KW"/>
</dbReference>
<organism evidence="7 8">
    <name type="scientific">Novosphingobium pentaromativorans US6-1</name>
    <dbReference type="NCBI Taxonomy" id="1088721"/>
    <lineage>
        <taxon>Bacteria</taxon>
        <taxon>Pseudomonadati</taxon>
        <taxon>Pseudomonadota</taxon>
        <taxon>Alphaproteobacteria</taxon>
        <taxon>Sphingomonadales</taxon>
        <taxon>Sphingomonadaceae</taxon>
        <taxon>Novosphingobium</taxon>
    </lineage>
</organism>
<evidence type="ECO:0000256" key="2">
    <source>
        <dbReference type="ARBA" id="ARBA00022723"/>
    </source>
</evidence>
<dbReference type="eggNOG" id="COG4638">
    <property type="taxonomic scope" value="Bacteria"/>
</dbReference>
<keyword evidence="8" id="KW-1185">Reference proteome</keyword>
<dbReference type="InterPro" id="IPR036922">
    <property type="entry name" value="Rieske_2Fe-2S_sf"/>
</dbReference>
<dbReference type="InterPro" id="IPR050584">
    <property type="entry name" value="Cholesterol_7-desaturase"/>
</dbReference>
<dbReference type="Gene3D" id="2.102.10.10">
    <property type="entry name" value="Rieske [2Fe-2S] iron-sulphur domain"/>
    <property type="match status" value="1"/>
</dbReference>
<sequence length="326" mass="36337">MMEDRCCHRFAPLSKGRIEDGCNLRCMYHGMKFDQDGACIEIPCQDTIPESARVRVYPSVERGGWLWVWMGDAAAADPDLIPPVVGLDDPDWVLKPGQLDYEANYELINDNLTDLTHLGYVHNNSFGATEEWARILPTVRRTERGIRVTRWIPAGRGLSMKEDGEKGLADYVGLDWAQWNNSDYYAAGVLLLTSAMYRPEDMPADGKSQPTAQPVNASFSNHILTPIDERHTRYFFSFGPRAVDGDEQMALGLVEVAKMAFNEDRVMIEAQQKIIDKGAPNEVIIKADVGPVQMRSVIRKLIKAEGGETRAADAFTTEPGAETMPA</sequence>
<gene>
    <name evidence="7" type="ORF">NSU_3447</name>
</gene>
<keyword evidence="4" id="KW-0408">Iron</keyword>
<reference evidence="7 8" key="1">
    <citation type="journal article" date="2012" name="J. Bacteriol.">
        <title>Genome sequence of benzo(a)pyrene-degrading bacterium Novosphingobium pentaromativorans US6-1.</title>
        <authorList>
            <person name="Luo Y.R."/>
            <person name="Kang S.G."/>
            <person name="Kim S.J."/>
            <person name="Kim M.R."/>
            <person name="Li N."/>
            <person name="Lee J.H."/>
            <person name="Kwon K.K."/>
        </authorList>
    </citation>
    <scope>NUCLEOTIDE SEQUENCE [LARGE SCALE GENOMIC DNA]</scope>
    <source>
        <strain evidence="7 8">US6-1</strain>
    </source>
</reference>